<sequence length="83" mass="9008">MKQVIEAPFHQMMPENSSAVTDGAGISSHDDTRDAFEHAHAELLSITNYLEALYAQIQRAARGGHNLSLVTDAVPVNDGQSFL</sequence>
<organism evidence="1 2">
    <name type="scientific">Agrobacterium deltaense NCPPB 1641</name>
    <dbReference type="NCBI Taxonomy" id="1183425"/>
    <lineage>
        <taxon>Bacteria</taxon>
        <taxon>Pseudomonadati</taxon>
        <taxon>Pseudomonadota</taxon>
        <taxon>Alphaproteobacteria</taxon>
        <taxon>Hyphomicrobiales</taxon>
        <taxon>Rhizobiaceae</taxon>
        <taxon>Rhizobium/Agrobacterium group</taxon>
        <taxon>Agrobacterium</taxon>
    </lineage>
</organism>
<dbReference type="RefSeq" id="WP_137396196.1">
    <property type="nucleotide sequence ID" value="NZ_LT009777.1"/>
</dbReference>
<keyword evidence="2" id="KW-1185">Reference proteome</keyword>
<evidence type="ECO:0000313" key="2">
    <source>
        <dbReference type="Proteomes" id="UP000192140"/>
    </source>
</evidence>
<evidence type="ECO:0000313" key="1">
    <source>
        <dbReference type="EMBL" id="CVI63213.1"/>
    </source>
</evidence>
<proteinExistence type="predicted"/>
<gene>
    <name evidence="1" type="ORF">AGR7A_pAt20141</name>
</gene>
<dbReference type="Proteomes" id="UP000192140">
    <property type="component" value="Unassembled WGS sequence"/>
</dbReference>
<comment type="caution">
    <text evidence="1">The sequence shown here is derived from an EMBL/GenBank/DDBJ whole genome shotgun (WGS) entry which is preliminary data.</text>
</comment>
<dbReference type="EMBL" id="FCNP01000049">
    <property type="protein sequence ID" value="CVI63213.1"/>
    <property type="molecule type" value="Genomic_DNA"/>
</dbReference>
<reference evidence="1" key="1">
    <citation type="submission" date="2016-01" db="EMBL/GenBank/DDBJ databases">
        <authorList>
            <person name="Regsiter A."/>
            <person name="william w."/>
        </authorList>
    </citation>
    <scope>NUCLEOTIDE SEQUENCE</scope>
    <source>
        <strain evidence="1">NCPPB 1641</strain>
    </source>
</reference>
<accession>A0A1S7U8M2</accession>
<protein>
    <submittedName>
        <fullName evidence="1">Uncharacterized protein</fullName>
    </submittedName>
</protein>
<dbReference type="AlphaFoldDB" id="A0A1S7U8M2"/>
<name>A0A1S7U8M2_9HYPH</name>